<comment type="subunit">
    <text evidence="9">Homodimer.</text>
</comment>
<comment type="pathway">
    <text evidence="2 9">Purine metabolism; GMP biosynthesis; GMP from XMP (L-Gln route): step 1/1.</text>
</comment>
<comment type="caution">
    <text evidence="12">The sequence shown here is derived from an EMBL/GenBank/DDBJ whole genome shotgun (WGS) entry which is preliminary data.</text>
</comment>
<dbReference type="InterPro" id="IPR004739">
    <property type="entry name" value="GMP_synth_GATase"/>
</dbReference>
<proteinExistence type="inferred from homology"/>
<dbReference type="InterPro" id="IPR022955">
    <property type="entry name" value="GMP_synthase"/>
</dbReference>
<dbReference type="FunFam" id="3.40.50.620:FF:000001">
    <property type="entry name" value="GMP synthase [glutamine-hydrolyzing]"/>
    <property type="match status" value="1"/>
</dbReference>
<dbReference type="NCBIfam" id="NF000848">
    <property type="entry name" value="PRK00074.1"/>
    <property type="match status" value="1"/>
</dbReference>
<dbReference type="EC" id="6.3.5.2" evidence="9"/>
<evidence type="ECO:0000256" key="5">
    <source>
        <dbReference type="ARBA" id="ARBA00022749"/>
    </source>
</evidence>
<dbReference type="NCBIfam" id="TIGR00888">
    <property type="entry name" value="guaA_Nterm"/>
    <property type="match status" value="1"/>
</dbReference>
<keyword evidence="6 9" id="KW-0658">Purine biosynthesis</keyword>
<dbReference type="Gene3D" id="3.30.300.10">
    <property type="match status" value="1"/>
</dbReference>
<comment type="function">
    <text evidence="1 9">Catalyzes the synthesis of GMP from XMP.</text>
</comment>
<name>A0A8J6M8A6_9FIRM</name>
<accession>A0A8J6M8A6</accession>
<feature type="active site" description="Nucleophile" evidence="9">
    <location>
        <position position="82"/>
    </location>
</feature>
<feature type="active site" evidence="9">
    <location>
        <position position="174"/>
    </location>
</feature>
<feature type="binding site" evidence="10">
    <location>
        <begin position="226"/>
        <end position="232"/>
    </location>
    <ligand>
        <name>ATP</name>
        <dbReference type="ChEBI" id="CHEBI:30616"/>
    </ligand>
</feature>
<dbReference type="PRINTS" id="PR00096">
    <property type="entry name" value="GATASE"/>
</dbReference>
<evidence type="ECO:0000256" key="3">
    <source>
        <dbReference type="ARBA" id="ARBA00022598"/>
    </source>
</evidence>
<dbReference type="FunFam" id="3.30.300.10:FF:000002">
    <property type="entry name" value="GMP synthase [glutamine-hydrolyzing]"/>
    <property type="match status" value="1"/>
</dbReference>
<dbReference type="InterPro" id="IPR014729">
    <property type="entry name" value="Rossmann-like_a/b/a_fold"/>
</dbReference>
<dbReference type="GO" id="GO:0003921">
    <property type="term" value="F:GMP synthase activity"/>
    <property type="evidence" value="ECO:0007669"/>
    <property type="project" value="InterPro"/>
</dbReference>
<keyword evidence="13" id="KW-1185">Reference proteome</keyword>
<dbReference type="Gene3D" id="3.40.50.880">
    <property type="match status" value="1"/>
</dbReference>
<dbReference type="Pfam" id="PF00958">
    <property type="entry name" value="GMP_synt_C"/>
    <property type="match status" value="1"/>
</dbReference>
<dbReference type="GO" id="GO:0005524">
    <property type="term" value="F:ATP binding"/>
    <property type="evidence" value="ECO:0007669"/>
    <property type="project" value="UniProtKB-UniRule"/>
</dbReference>
<dbReference type="CDD" id="cd01742">
    <property type="entry name" value="GATase1_GMP_Synthase"/>
    <property type="match status" value="1"/>
</dbReference>
<dbReference type="PROSITE" id="PS51273">
    <property type="entry name" value="GATASE_TYPE_1"/>
    <property type="match status" value="1"/>
</dbReference>
<evidence type="ECO:0000256" key="4">
    <source>
        <dbReference type="ARBA" id="ARBA00022741"/>
    </source>
</evidence>
<dbReference type="SUPFAM" id="SSF52402">
    <property type="entry name" value="Adenine nucleotide alpha hydrolases-like"/>
    <property type="match status" value="1"/>
</dbReference>
<sequence>MKHQLIIVLDFGGQYNQLIARRVRECGVYCEVKPYTTPLDALKAQNPIGFIFTGGPNSVYDEKAPHVDPAIFALGVPVLGICYGCQLMAQTLGGQVTAAQADSAREYGKTVTYYDPDCRLFRDLPNCGVSWMSHGDYMAKVPEGFALVAHTDACPNVAIADERRGFYGVQYHPEVNHTEHGLDMIRNFLYEVCGATGDWSMGDYLKTSVAAIREKVGSGKVLLALSGGVDSSVCAALLAEAIGRQLTCVFVDHGLMRKNEGDEVEAAFAKWDLNFVRVDAETRFLIKLAGVSEPEHKRKIIGEEFIRVFEEEAKKIGAVDYLAQGTIYPDVIESGAGDAAVIKSHHNVGGLPDYVDFKEIIEPLRLLFKDEVRQLGRELGLPEYLVMRQPFPGPGLAIRVIGDLTKEKLDTLRDADAIFREEIAAAGEEKNVNQYFAVLTNTRSVGVMGDGRTYDYTLALRGVTTSDFMTADWARIPYDVLDKVSTRIVNEVKGINRIVYDITSKPPATIEWE</sequence>
<dbReference type="InterPro" id="IPR025777">
    <property type="entry name" value="GMPS_ATP_PPase_dom"/>
</dbReference>
<keyword evidence="5 9" id="KW-0332">GMP biosynthesis</keyword>
<feature type="domain" description="GMPS ATP-PPase" evidence="11">
    <location>
        <begin position="199"/>
        <end position="388"/>
    </location>
</feature>
<evidence type="ECO:0000256" key="2">
    <source>
        <dbReference type="ARBA" id="ARBA00005153"/>
    </source>
</evidence>
<dbReference type="SUPFAM" id="SSF52317">
    <property type="entry name" value="Class I glutamine amidotransferase-like"/>
    <property type="match status" value="1"/>
</dbReference>
<dbReference type="NCBIfam" id="TIGR00884">
    <property type="entry name" value="guaA_Cterm"/>
    <property type="match status" value="1"/>
</dbReference>
<keyword evidence="8 9" id="KW-0315">Glutamine amidotransferase</keyword>
<dbReference type="CDD" id="cd01997">
    <property type="entry name" value="GMP_synthase_C"/>
    <property type="match status" value="1"/>
</dbReference>
<dbReference type="InterPro" id="IPR001674">
    <property type="entry name" value="GMP_synth_C"/>
</dbReference>
<gene>
    <name evidence="9 12" type="primary">guaA</name>
    <name evidence="12" type="ORF">H8S57_06485</name>
</gene>
<evidence type="ECO:0000256" key="10">
    <source>
        <dbReference type="PROSITE-ProRule" id="PRU00886"/>
    </source>
</evidence>
<feature type="active site" evidence="9">
    <location>
        <position position="172"/>
    </location>
</feature>
<dbReference type="Proteomes" id="UP000661435">
    <property type="component" value="Unassembled WGS sequence"/>
</dbReference>
<dbReference type="UniPathway" id="UPA00189">
    <property type="reaction ID" value="UER00296"/>
</dbReference>
<evidence type="ECO:0000256" key="9">
    <source>
        <dbReference type="HAMAP-Rule" id="MF_00344"/>
    </source>
</evidence>
<evidence type="ECO:0000313" key="12">
    <source>
        <dbReference type="EMBL" id="MBC5733371.1"/>
    </source>
</evidence>
<dbReference type="AlphaFoldDB" id="A0A8J6M8A6"/>
<evidence type="ECO:0000256" key="1">
    <source>
        <dbReference type="ARBA" id="ARBA00002332"/>
    </source>
</evidence>
<evidence type="ECO:0000256" key="7">
    <source>
        <dbReference type="ARBA" id="ARBA00022840"/>
    </source>
</evidence>
<evidence type="ECO:0000259" key="11">
    <source>
        <dbReference type="PROSITE" id="PS51553"/>
    </source>
</evidence>
<dbReference type="PANTHER" id="PTHR11922">
    <property type="entry name" value="GMP SYNTHASE-RELATED"/>
    <property type="match status" value="1"/>
</dbReference>
<dbReference type="Gene3D" id="3.40.50.620">
    <property type="entry name" value="HUPs"/>
    <property type="match status" value="1"/>
</dbReference>
<organism evidence="12 13">
    <name type="scientific">Lawsonibacter hominis</name>
    <dbReference type="NCBI Taxonomy" id="2763053"/>
    <lineage>
        <taxon>Bacteria</taxon>
        <taxon>Bacillati</taxon>
        <taxon>Bacillota</taxon>
        <taxon>Clostridia</taxon>
        <taxon>Eubacteriales</taxon>
        <taxon>Oscillospiraceae</taxon>
        <taxon>Lawsonibacter</taxon>
    </lineage>
</organism>
<comment type="catalytic activity">
    <reaction evidence="9">
        <text>XMP + L-glutamine + ATP + H2O = GMP + L-glutamate + AMP + diphosphate + 2 H(+)</text>
        <dbReference type="Rhea" id="RHEA:11680"/>
        <dbReference type="ChEBI" id="CHEBI:15377"/>
        <dbReference type="ChEBI" id="CHEBI:15378"/>
        <dbReference type="ChEBI" id="CHEBI:29985"/>
        <dbReference type="ChEBI" id="CHEBI:30616"/>
        <dbReference type="ChEBI" id="CHEBI:33019"/>
        <dbReference type="ChEBI" id="CHEBI:57464"/>
        <dbReference type="ChEBI" id="CHEBI:58115"/>
        <dbReference type="ChEBI" id="CHEBI:58359"/>
        <dbReference type="ChEBI" id="CHEBI:456215"/>
        <dbReference type="EC" id="6.3.5.2"/>
    </reaction>
</comment>
<dbReference type="Pfam" id="PF03054">
    <property type="entry name" value="tRNA_Me_trans"/>
    <property type="match status" value="1"/>
</dbReference>
<reference evidence="12" key="1">
    <citation type="submission" date="2020-08" db="EMBL/GenBank/DDBJ databases">
        <title>Genome public.</title>
        <authorList>
            <person name="Liu C."/>
            <person name="Sun Q."/>
        </authorList>
    </citation>
    <scope>NUCLEOTIDE SEQUENCE</scope>
    <source>
        <strain evidence="12">NSJ-51</strain>
    </source>
</reference>
<dbReference type="Pfam" id="PF00117">
    <property type="entry name" value="GATase"/>
    <property type="match status" value="1"/>
</dbReference>
<evidence type="ECO:0000256" key="6">
    <source>
        <dbReference type="ARBA" id="ARBA00022755"/>
    </source>
</evidence>
<protein>
    <recommendedName>
        <fullName evidence="9">GMP synthase [glutamine-hydrolyzing]</fullName>
        <ecNumber evidence="9">6.3.5.2</ecNumber>
    </recommendedName>
    <alternativeName>
        <fullName evidence="9">GMP synthetase</fullName>
    </alternativeName>
    <alternativeName>
        <fullName evidence="9">Glutamine amidotransferase</fullName>
    </alternativeName>
</protein>
<dbReference type="InterPro" id="IPR029062">
    <property type="entry name" value="Class_I_gatase-like"/>
</dbReference>
<dbReference type="HAMAP" id="MF_00344">
    <property type="entry name" value="GMP_synthase"/>
    <property type="match status" value="1"/>
</dbReference>
<evidence type="ECO:0000313" key="13">
    <source>
        <dbReference type="Proteomes" id="UP000661435"/>
    </source>
</evidence>
<dbReference type="EMBL" id="JACOPP010000006">
    <property type="protein sequence ID" value="MBC5733371.1"/>
    <property type="molecule type" value="Genomic_DNA"/>
</dbReference>
<dbReference type="PROSITE" id="PS51553">
    <property type="entry name" value="GMPS_ATP_PPASE"/>
    <property type="match status" value="1"/>
</dbReference>
<dbReference type="InterPro" id="IPR017926">
    <property type="entry name" value="GATASE"/>
</dbReference>
<dbReference type="GO" id="GO:0005829">
    <property type="term" value="C:cytosol"/>
    <property type="evidence" value="ECO:0007669"/>
    <property type="project" value="TreeGrafter"/>
</dbReference>
<dbReference type="RefSeq" id="WP_186907271.1">
    <property type="nucleotide sequence ID" value="NZ_JACOPP010000006.1"/>
</dbReference>
<keyword evidence="4 9" id="KW-0547">Nucleotide-binding</keyword>
<dbReference type="SUPFAM" id="SSF54810">
    <property type="entry name" value="GMP synthetase C-terminal dimerisation domain"/>
    <property type="match status" value="1"/>
</dbReference>
<keyword evidence="3 9" id="KW-0436">Ligase</keyword>
<dbReference type="PANTHER" id="PTHR11922:SF2">
    <property type="entry name" value="GMP SYNTHASE [GLUTAMINE-HYDROLYZING]"/>
    <property type="match status" value="1"/>
</dbReference>
<keyword evidence="7 9" id="KW-0067">ATP-binding</keyword>
<evidence type="ECO:0000256" key="8">
    <source>
        <dbReference type="ARBA" id="ARBA00022962"/>
    </source>
</evidence>
<dbReference type="FunFam" id="3.40.50.880:FF:000001">
    <property type="entry name" value="GMP synthase [glutamine-hydrolyzing]"/>
    <property type="match status" value="1"/>
</dbReference>